<dbReference type="Pfam" id="PF06568">
    <property type="entry name" value="YjiS-like"/>
    <property type="match status" value="1"/>
</dbReference>
<dbReference type="EMBL" id="OMOJ01000001">
    <property type="protein sequence ID" value="SPF78363.1"/>
    <property type="molecule type" value="Genomic_DNA"/>
</dbReference>
<dbReference type="InterPro" id="IPR009506">
    <property type="entry name" value="YjiS-like"/>
</dbReference>
<evidence type="ECO:0000313" key="2">
    <source>
        <dbReference type="EMBL" id="SPF78363.1"/>
    </source>
</evidence>
<dbReference type="AlphaFoldDB" id="A0A2R8AQN5"/>
<proteinExistence type="predicted"/>
<keyword evidence="3" id="KW-1185">Reference proteome</keyword>
<organism evidence="2 3">
    <name type="scientific">Pseudoprimorskyibacter insulae</name>
    <dbReference type="NCBI Taxonomy" id="1695997"/>
    <lineage>
        <taxon>Bacteria</taxon>
        <taxon>Pseudomonadati</taxon>
        <taxon>Pseudomonadota</taxon>
        <taxon>Alphaproteobacteria</taxon>
        <taxon>Rhodobacterales</taxon>
        <taxon>Paracoccaceae</taxon>
        <taxon>Pseudoprimorskyibacter</taxon>
    </lineage>
</organism>
<sequence>MAYISLPAMHAPRSGNAVSRFARLFTVHQQRRQLADLDDAALADIGLTRAQANEEAARGFWDAPMGWRE</sequence>
<evidence type="ECO:0000259" key="1">
    <source>
        <dbReference type="Pfam" id="PF06568"/>
    </source>
</evidence>
<feature type="domain" description="YjiS-like" evidence="1">
    <location>
        <begin position="28"/>
        <end position="52"/>
    </location>
</feature>
<protein>
    <recommendedName>
        <fullName evidence="1">YjiS-like domain-containing protein</fullName>
    </recommendedName>
</protein>
<dbReference type="Proteomes" id="UP000244904">
    <property type="component" value="Unassembled WGS sequence"/>
</dbReference>
<evidence type="ECO:0000313" key="3">
    <source>
        <dbReference type="Proteomes" id="UP000244904"/>
    </source>
</evidence>
<name>A0A2R8AQN5_9RHOB</name>
<accession>A0A2R8AQN5</accession>
<reference evidence="3" key="1">
    <citation type="submission" date="2018-03" db="EMBL/GenBank/DDBJ databases">
        <authorList>
            <person name="Rodrigo-Torres L."/>
            <person name="Arahal R. D."/>
            <person name="Lucena T."/>
        </authorList>
    </citation>
    <scope>NUCLEOTIDE SEQUENCE [LARGE SCALE GENOMIC DNA]</scope>
    <source>
        <strain evidence="3">CECT 8871</strain>
    </source>
</reference>
<gene>
    <name evidence="2" type="ORF">PRI8871_00962</name>
</gene>